<evidence type="ECO:0000256" key="9">
    <source>
        <dbReference type="ARBA" id="ARBA00023157"/>
    </source>
</evidence>
<dbReference type="PROSITE" id="PS00435">
    <property type="entry name" value="PEROXIDASE_1"/>
    <property type="match status" value="1"/>
</dbReference>
<dbReference type="OrthoDB" id="2113341at2759"/>
<gene>
    <name evidence="17" type="ORF">GOP47_0021074</name>
</gene>
<dbReference type="EC" id="1.11.1.7" evidence="15"/>
<dbReference type="CDD" id="cd00693">
    <property type="entry name" value="secretory_peroxidase"/>
    <property type="match status" value="1"/>
</dbReference>
<evidence type="ECO:0000259" key="16">
    <source>
        <dbReference type="PROSITE" id="PS50873"/>
    </source>
</evidence>
<comment type="cofactor">
    <cofactor evidence="12 15">
        <name>heme b</name>
        <dbReference type="ChEBI" id="CHEBI:60344"/>
    </cofactor>
    <text evidence="12 15">Binds 1 heme b (iron(II)-protoporphyrin IX) group per subunit.</text>
</comment>
<evidence type="ECO:0000256" key="14">
    <source>
        <dbReference type="PIRSR" id="PIRSR600823-5"/>
    </source>
</evidence>
<evidence type="ECO:0000256" key="1">
    <source>
        <dbReference type="ARBA" id="ARBA00000189"/>
    </source>
</evidence>
<organism evidence="17 18">
    <name type="scientific">Adiantum capillus-veneris</name>
    <name type="common">Maidenhair fern</name>
    <dbReference type="NCBI Taxonomy" id="13818"/>
    <lineage>
        <taxon>Eukaryota</taxon>
        <taxon>Viridiplantae</taxon>
        <taxon>Streptophyta</taxon>
        <taxon>Embryophyta</taxon>
        <taxon>Tracheophyta</taxon>
        <taxon>Polypodiopsida</taxon>
        <taxon>Polypodiidae</taxon>
        <taxon>Polypodiales</taxon>
        <taxon>Pteridineae</taxon>
        <taxon>Pteridaceae</taxon>
        <taxon>Vittarioideae</taxon>
        <taxon>Adiantum</taxon>
    </lineage>
</organism>
<feature type="signal peptide" evidence="15">
    <location>
        <begin position="1"/>
        <end position="35"/>
    </location>
</feature>
<evidence type="ECO:0000256" key="2">
    <source>
        <dbReference type="ARBA" id="ARBA00006873"/>
    </source>
</evidence>
<keyword evidence="15" id="KW-0964">Secreted</keyword>
<feature type="binding site" evidence="12">
    <location>
        <position position="260"/>
    </location>
    <ligand>
        <name>Ca(2+)</name>
        <dbReference type="ChEBI" id="CHEBI:29108"/>
        <label>2</label>
    </ligand>
</feature>
<feature type="binding site" evidence="12">
    <location>
        <position position="99"/>
    </location>
    <ligand>
        <name>Ca(2+)</name>
        <dbReference type="ChEBI" id="CHEBI:29108"/>
        <label>1</label>
    </ligand>
</feature>
<feature type="disulfide bond" evidence="14">
    <location>
        <begin position="132"/>
        <end position="333"/>
    </location>
</feature>
<dbReference type="Gene3D" id="1.10.520.10">
    <property type="match status" value="1"/>
</dbReference>
<feature type="binding site" evidence="12">
    <location>
        <position position="85"/>
    </location>
    <ligand>
        <name>Ca(2+)</name>
        <dbReference type="ChEBI" id="CHEBI:29108"/>
        <label>1</label>
    </ligand>
</feature>
<feature type="disulfide bond" evidence="14">
    <location>
        <begin position="79"/>
        <end position="84"/>
    </location>
</feature>
<evidence type="ECO:0000256" key="6">
    <source>
        <dbReference type="ARBA" id="ARBA00022837"/>
    </source>
</evidence>
<reference evidence="17" key="1">
    <citation type="submission" date="2021-01" db="EMBL/GenBank/DDBJ databases">
        <title>Adiantum capillus-veneris genome.</title>
        <authorList>
            <person name="Fang Y."/>
            <person name="Liao Q."/>
        </authorList>
    </citation>
    <scope>NUCLEOTIDE SEQUENCE</scope>
    <source>
        <strain evidence="17">H3</strain>
        <tissue evidence="17">Leaf</tissue>
    </source>
</reference>
<dbReference type="InterPro" id="IPR002016">
    <property type="entry name" value="Haem_peroxidase"/>
</dbReference>
<feature type="binding site" evidence="12">
    <location>
        <position position="265"/>
    </location>
    <ligand>
        <name>Ca(2+)</name>
        <dbReference type="ChEBI" id="CHEBI:29108"/>
        <label>2</label>
    </ligand>
</feature>
<dbReference type="PRINTS" id="PR00461">
    <property type="entry name" value="PLPEROXIDASE"/>
</dbReference>
<evidence type="ECO:0000256" key="8">
    <source>
        <dbReference type="ARBA" id="ARBA00023004"/>
    </source>
</evidence>
<proteinExistence type="inferred from homology"/>
<keyword evidence="9 14" id="KW-1015">Disulfide bond</keyword>
<dbReference type="EMBL" id="JABFUD020000020">
    <property type="protein sequence ID" value="KAI5064404.1"/>
    <property type="molecule type" value="Genomic_DNA"/>
</dbReference>
<evidence type="ECO:0000256" key="15">
    <source>
        <dbReference type="RuleBase" id="RU362060"/>
    </source>
</evidence>
<dbReference type="InterPro" id="IPR000823">
    <property type="entry name" value="Peroxidase_pln"/>
</dbReference>
<dbReference type="InterPro" id="IPR019793">
    <property type="entry name" value="Peroxidases_heam-ligand_BS"/>
</dbReference>
<feature type="binding site" evidence="11">
    <location>
        <position position="175"/>
    </location>
    <ligand>
        <name>substrate</name>
    </ligand>
</feature>
<evidence type="ECO:0000256" key="5">
    <source>
        <dbReference type="ARBA" id="ARBA00022723"/>
    </source>
</evidence>
<dbReference type="InterPro" id="IPR033905">
    <property type="entry name" value="Secretory_peroxidase"/>
</dbReference>
<keyword evidence="6 12" id="KW-0106">Calcium</keyword>
<accession>A0A9D4Z7J9</accession>
<dbReference type="PROSITE" id="PS00436">
    <property type="entry name" value="PEROXIDASE_2"/>
    <property type="match status" value="1"/>
</dbReference>
<keyword evidence="4 15" id="KW-0349">Heme</keyword>
<evidence type="ECO:0000256" key="11">
    <source>
        <dbReference type="PIRSR" id="PIRSR600823-2"/>
    </source>
</evidence>
<dbReference type="PANTHER" id="PTHR31388">
    <property type="entry name" value="PEROXIDASE 72-RELATED"/>
    <property type="match status" value="1"/>
</dbReference>
<name>A0A9D4Z7J9_ADICA</name>
<comment type="subcellular location">
    <subcellularLocation>
        <location evidence="15">Secreted</location>
    </subcellularLocation>
</comment>
<evidence type="ECO:0000313" key="17">
    <source>
        <dbReference type="EMBL" id="KAI5064404.1"/>
    </source>
</evidence>
<dbReference type="Gene3D" id="1.10.420.10">
    <property type="entry name" value="Peroxidase, domain 2"/>
    <property type="match status" value="1"/>
</dbReference>
<comment type="similarity">
    <text evidence="2">Belongs to the peroxidase family. Ascorbate peroxidase subfamily.</text>
</comment>
<evidence type="ECO:0000256" key="10">
    <source>
        <dbReference type="PIRSR" id="PIRSR600823-1"/>
    </source>
</evidence>
<keyword evidence="8 12" id="KW-0408">Iron</keyword>
<feature type="binding site" evidence="12">
    <location>
        <position position="81"/>
    </location>
    <ligand>
        <name>Ca(2+)</name>
        <dbReference type="ChEBI" id="CHEBI:29108"/>
        <label>1</label>
    </ligand>
</feature>
<keyword evidence="18" id="KW-1185">Reference proteome</keyword>
<feature type="binding site" evidence="12">
    <location>
        <position position="83"/>
    </location>
    <ligand>
        <name>Ca(2+)</name>
        <dbReference type="ChEBI" id="CHEBI:29108"/>
        <label>1</label>
    </ligand>
</feature>
<dbReference type="AlphaFoldDB" id="A0A9D4Z7J9"/>
<evidence type="ECO:0000256" key="4">
    <source>
        <dbReference type="ARBA" id="ARBA00022617"/>
    </source>
</evidence>
<keyword evidence="15" id="KW-0732">Signal</keyword>
<feature type="binding site" description="axial binding residue" evidence="12">
    <location>
        <position position="205"/>
    </location>
    <ligand>
        <name>heme b</name>
        <dbReference type="ChEBI" id="CHEBI:60344"/>
    </ligand>
    <ligandPart>
        <name>Fe</name>
        <dbReference type="ChEBI" id="CHEBI:18248"/>
    </ligandPart>
</feature>
<dbReference type="PROSITE" id="PS50873">
    <property type="entry name" value="PEROXIDASE_4"/>
    <property type="match status" value="1"/>
</dbReference>
<dbReference type="GO" id="GO:0046872">
    <property type="term" value="F:metal ion binding"/>
    <property type="evidence" value="ECO:0007669"/>
    <property type="project" value="UniProtKB-UniRule"/>
</dbReference>
<feature type="binding site" evidence="12">
    <location>
        <position position="78"/>
    </location>
    <ligand>
        <name>Ca(2+)</name>
        <dbReference type="ChEBI" id="CHEBI:29108"/>
        <label>1</label>
    </ligand>
</feature>
<evidence type="ECO:0000313" key="18">
    <source>
        <dbReference type="Proteomes" id="UP000886520"/>
    </source>
</evidence>
<feature type="binding site" evidence="12">
    <location>
        <position position="206"/>
    </location>
    <ligand>
        <name>Ca(2+)</name>
        <dbReference type="ChEBI" id="CHEBI:29108"/>
        <label>2</label>
    </ligand>
</feature>
<feature type="active site" description="Proton acceptor" evidence="10">
    <location>
        <position position="77"/>
    </location>
</feature>
<dbReference type="Proteomes" id="UP000886520">
    <property type="component" value="Chromosome 20"/>
</dbReference>
<evidence type="ECO:0000256" key="7">
    <source>
        <dbReference type="ARBA" id="ARBA00023002"/>
    </source>
</evidence>
<feature type="chain" id="PRO_5039760916" description="Peroxidase" evidence="15">
    <location>
        <begin position="36"/>
        <end position="339"/>
    </location>
</feature>
<keyword evidence="7 15" id="KW-0560">Oxidoreductase</keyword>
<dbReference type="GO" id="GO:0042744">
    <property type="term" value="P:hydrogen peroxide catabolic process"/>
    <property type="evidence" value="ECO:0007669"/>
    <property type="project" value="UniProtKB-KW"/>
</dbReference>
<dbReference type="InterPro" id="IPR019794">
    <property type="entry name" value="Peroxidases_AS"/>
</dbReference>
<dbReference type="InterPro" id="IPR010255">
    <property type="entry name" value="Haem_peroxidase_sf"/>
</dbReference>
<comment type="function">
    <text evidence="15">Removal of H(2)O(2), oxidation of toxic reductants, biosynthesis and degradation of lignin, suberization, auxin catabolism, response to environmental stresses such as wounding, pathogen attack and oxidative stress.</text>
</comment>
<comment type="catalytic activity">
    <reaction evidence="1 15">
        <text>2 a phenolic donor + H2O2 = 2 a phenolic radical donor + 2 H2O</text>
        <dbReference type="Rhea" id="RHEA:56136"/>
        <dbReference type="ChEBI" id="CHEBI:15377"/>
        <dbReference type="ChEBI" id="CHEBI:16240"/>
        <dbReference type="ChEBI" id="CHEBI:139520"/>
        <dbReference type="ChEBI" id="CHEBI:139521"/>
        <dbReference type="EC" id="1.11.1.7"/>
    </reaction>
</comment>
<dbReference type="FunFam" id="1.10.520.10:FF:000009">
    <property type="entry name" value="Peroxidase"/>
    <property type="match status" value="1"/>
</dbReference>
<keyword evidence="15" id="KW-0376">Hydrogen peroxide</keyword>
<dbReference type="SUPFAM" id="SSF48113">
    <property type="entry name" value="Heme-dependent peroxidases"/>
    <property type="match status" value="1"/>
</dbReference>
<feature type="site" description="Transition state stabilizer" evidence="13">
    <location>
        <position position="73"/>
    </location>
</feature>
<feature type="binding site" evidence="12">
    <location>
        <position position="87"/>
    </location>
    <ligand>
        <name>Ca(2+)</name>
        <dbReference type="ChEBI" id="CHEBI:29108"/>
        <label>1</label>
    </ligand>
</feature>
<feature type="disulfide bond" evidence="14">
    <location>
        <begin position="46"/>
        <end position="126"/>
    </location>
</feature>
<dbReference type="GO" id="GO:0005576">
    <property type="term" value="C:extracellular region"/>
    <property type="evidence" value="ECO:0007669"/>
    <property type="project" value="UniProtKB-SubCell"/>
</dbReference>
<protein>
    <recommendedName>
        <fullName evidence="15">Peroxidase</fullName>
        <ecNumber evidence="15">1.11.1.7</ecNumber>
    </recommendedName>
</protein>
<dbReference type="GO" id="GO:0006979">
    <property type="term" value="P:response to oxidative stress"/>
    <property type="evidence" value="ECO:0007669"/>
    <property type="project" value="UniProtKB-UniRule"/>
</dbReference>
<dbReference type="GO" id="GO:0140825">
    <property type="term" value="F:lactoperoxidase activity"/>
    <property type="evidence" value="ECO:0007669"/>
    <property type="project" value="UniProtKB-EC"/>
</dbReference>
<comment type="caution">
    <text evidence="17">The sequence shown here is derived from an EMBL/GenBank/DDBJ whole genome shotgun (WGS) entry which is preliminary data.</text>
</comment>
<evidence type="ECO:0000256" key="13">
    <source>
        <dbReference type="PIRSR" id="PIRSR600823-4"/>
    </source>
</evidence>
<evidence type="ECO:0000256" key="12">
    <source>
        <dbReference type="PIRSR" id="PIRSR600823-3"/>
    </source>
</evidence>
<keyword evidence="3 15" id="KW-0575">Peroxidase</keyword>
<feature type="binding site" evidence="12">
    <location>
        <position position="257"/>
    </location>
    <ligand>
        <name>Ca(2+)</name>
        <dbReference type="ChEBI" id="CHEBI:29108"/>
        <label>2</label>
    </ligand>
</feature>
<feature type="domain" description="Plant heme peroxidase family profile" evidence="16">
    <location>
        <begin position="36"/>
        <end position="337"/>
    </location>
</feature>
<comment type="cofactor">
    <cofactor evidence="12 15">
        <name>Ca(2+)</name>
        <dbReference type="ChEBI" id="CHEBI:29108"/>
    </cofactor>
    <text evidence="12 15">Binds 2 calcium ions per subunit.</text>
</comment>
<comment type="similarity">
    <text evidence="15">Belongs to the peroxidase family. Classical plant (class III) peroxidase subfamily.</text>
</comment>
<keyword evidence="5 12" id="KW-0479">Metal-binding</keyword>
<dbReference type="PRINTS" id="PR00458">
    <property type="entry name" value="PEROXIDASE"/>
</dbReference>
<dbReference type="Pfam" id="PF00141">
    <property type="entry name" value="peroxidase"/>
    <property type="match status" value="1"/>
</dbReference>
<dbReference type="GO" id="GO:0020037">
    <property type="term" value="F:heme binding"/>
    <property type="evidence" value="ECO:0007669"/>
    <property type="project" value="UniProtKB-UniRule"/>
</dbReference>
<dbReference type="FunFam" id="1.10.420.10:FF:000001">
    <property type="entry name" value="Peroxidase"/>
    <property type="match status" value="1"/>
</dbReference>
<dbReference type="PANTHER" id="PTHR31388:SF5">
    <property type="entry name" value="PEROXIDASE"/>
    <property type="match status" value="1"/>
</dbReference>
<sequence length="339" mass="35626">MGFARAFTILYVHLPQLQLLLLLLPFSINDMHVKAQLSPSFYETSCPTVATVVEGVVRQAIEAEARMAASLLRLHFHDCFVHGCDGSVLLDDTATVIGEKAAPPNNNSIRGFEVVDEIKSAVEAVCNATVSCADILALAANASVTLVGGPSWTVLLGRRDATSPATITQVTAALPNPNSDMPTIIGRFAAVGLDVEDTVALSGGHTIGLSRCVSFSTRLYNFSGTGAPDPTIDPNFLASLQATCPQGGDANALRPLDATTTDTFDVGYYSNLKINRGLLLSDQELTSDGNTAPLAAAYASSQSTFFTAFAQSMVNMGNISPLTGSQGEIRLNCHVVNSA</sequence>
<feature type="disulfide bond" evidence="14">
    <location>
        <begin position="212"/>
        <end position="244"/>
    </location>
</feature>
<evidence type="ECO:0000256" key="3">
    <source>
        <dbReference type="ARBA" id="ARBA00022559"/>
    </source>
</evidence>